<keyword evidence="4" id="KW-1185">Reference proteome</keyword>
<evidence type="ECO:0000256" key="1">
    <source>
        <dbReference type="SAM" id="Coils"/>
    </source>
</evidence>
<evidence type="ECO:0000313" key="4">
    <source>
        <dbReference type="Proteomes" id="UP001271007"/>
    </source>
</evidence>
<evidence type="ECO:0000313" key="3">
    <source>
        <dbReference type="EMBL" id="KAK3046838.1"/>
    </source>
</evidence>
<comment type="caution">
    <text evidence="3">The sequence shown here is derived from an EMBL/GenBank/DDBJ whole genome shotgun (WGS) entry which is preliminary data.</text>
</comment>
<dbReference type="EMBL" id="JAWDJX010000078">
    <property type="protein sequence ID" value="KAK3046838.1"/>
    <property type="molecule type" value="Genomic_DNA"/>
</dbReference>
<reference evidence="3" key="1">
    <citation type="submission" date="2023-04" db="EMBL/GenBank/DDBJ databases">
        <title>Black Yeasts Isolated from many extreme environments.</title>
        <authorList>
            <person name="Coleine C."/>
            <person name="Stajich J.E."/>
            <person name="Selbmann L."/>
        </authorList>
    </citation>
    <scope>NUCLEOTIDE SEQUENCE</scope>
    <source>
        <strain evidence="3">CCFEE 5312</strain>
    </source>
</reference>
<feature type="region of interest" description="Disordered" evidence="2">
    <location>
        <begin position="1"/>
        <end position="30"/>
    </location>
</feature>
<protein>
    <submittedName>
        <fullName evidence="3">Uncharacterized protein</fullName>
    </submittedName>
</protein>
<evidence type="ECO:0000256" key="2">
    <source>
        <dbReference type="SAM" id="MobiDB-lite"/>
    </source>
</evidence>
<feature type="coiled-coil region" evidence="1">
    <location>
        <begin position="136"/>
        <end position="163"/>
    </location>
</feature>
<name>A0AAJ0G7M9_9PEZI</name>
<dbReference type="AlphaFoldDB" id="A0AAJ0G7M9"/>
<feature type="coiled-coil region" evidence="1">
    <location>
        <begin position="78"/>
        <end position="112"/>
    </location>
</feature>
<gene>
    <name evidence="3" type="ORF">LTR09_011723</name>
</gene>
<accession>A0AAJ0G7M9</accession>
<sequence>MEINVLEGTTPTSDNKETQEQQRRPIESRQEKLQRFREGIAFLKEQARKERFFYETDTSSLPHAQVLEQRDKEGRPVKEINVLERMTLEEQLEEIEDELNDLYVERRELQEDVDNIRPEWRQLRAWQGGHQARARLGQLTEILQRLYDQAQQQQNQLNQLLDQQE</sequence>
<organism evidence="3 4">
    <name type="scientific">Extremus antarcticus</name>
    <dbReference type="NCBI Taxonomy" id="702011"/>
    <lineage>
        <taxon>Eukaryota</taxon>
        <taxon>Fungi</taxon>
        <taxon>Dikarya</taxon>
        <taxon>Ascomycota</taxon>
        <taxon>Pezizomycotina</taxon>
        <taxon>Dothideomycetes</taxon>
        <taxon>Dothideomycetidae</taxon>
        <taxon>Mycosphaerellales</taxon>
        <taxon>Extremaceae</taxon>
        <taxon>Extremus</taxon>
    </lineage>
</organism>
<feature type="compositionally biased region" description="Basic and acidic residues" evidence="2">
    <location>
        <begin position="14"/>
        <end position="30"/>
    </location>
</feature>
<proteinExistence type="predicted"/>
<keyword evidence="1" id="KW-0175">Coiled coil</keyword>
<dbReference type="Proteomes" id="UP001271007">
    <property type="component" value="Unassembled WGS sequence"/>
</dbReference>